<dbReference type="GO" id="GO:0016747">
    <property type="term" value="F:acyltransferase activity, transferring groups other than amino-acyl groups"/>
    <property type="evidence" value="ECO:0007669"/>
    <property type="project" value="TreeGrafter"/>
</dbReference>
<sequence>VYNGGAFGSAVRSGQYPGLEHISNPDSAKTFFSSSIGENVGVVVYTPPSYSSSSSDYPVVYFLHGMNGNEWNYFGLDSSAIYSTPNIINLIQNNGLGDSIVVFPNGGAGSGYINSSFANSESMIINDLIPFIDANYRTIASREGRAIQGFSMGGAGATYLATKYPTYFSSVAGMSSACHLITAPATPAGYDSVCDYVMESSKSNSVSNASILSGNTSFLFTNGTSGDFGQTFHSEMNSLLSSNGIVSEHIGLGSVGHDLEAQHSVSVGGTTLGQYLLEFHLDNFGESGGTPTPTPGCTAVFPDICDNVFESYITNLENDGIVGGYSDGTYKPDNPVTRGEMSKFIFNAFSIPQNTSCGNFPDVNSSHTFHVYITSLKCAGVVGGYSDGTYKPDEYVTRDAVTKFVVNALIENGISVNLSLSHGFSDVPSSNVFGPYIAYLTNVTVDGEKVISGYSDGTYRPANVLTRGEMSKVVDNSRKIL</sequence>
<dbReference type="InterPro" id="IPR050583">
    <property type="entry name" value="Mycobacterial_A85_antigen"/>
</dbReference>
<feature type="domain" description="SLH" evidence="1">
    <location>
        <begin position="360"/>
        <end position="419"/>
    </location>
</feature>
<dbReference type="Proteomes" id="UP000754563">
    <property type="component" value="Unassembled WGS sequence"/>
</dbReference>
<protein>
    <submittedName>
        <fullName evidence="2">S-layer homology domain-containing protein</fullName>
    </submittedName>
</protein>
<dbReference type="PANTHER" id="PTHR48098:SF1">
    <property type="entry name" value="DIACYLGLYCEROL ACYLTRANSFERASE_MYCOLYLTRANSFERASE AG85A"/>
    <property type="match status" value="1"/>
</dbReference>
<evidence type="ECO:0000313" key="3">
    <source>
        <dbReference type="Proteomes" id="UP000754563"/>
    </source>
</evidence>
<gene>
    <name evidence="2" type="ORF">KC717_04280</name>
</gene>
<dbReference type="AlphaFoldDB" id="A0A955RKJ1"/>
<dbReference type="PROSITE" id="PS51272">
    <property type="entry name" value="SLH"/>
    <property type="match status" value="3"/>
</dbReference>
<dbReference type="EMBL" id="JAGQLH010000049">
    <property type="protein sequence ID" value="MCA9385840.1"/>
    <property type="molecule type" value="Genomic_DNA"/>
</dbReference>
<reference evidence="2" key="1">
    <citation type="submission" date="2020-04" db="EMBL/GenBank/DDBJ databases">
        <authorList>
            <person name="Zhang T."/>
        </authorList>
    </citation>
    <scope>NUCLEOTIDE SEQUENCE</scope>
    <source>
        <strain evidence="2">HKST-UBA11</strain>
    </source>
</reference>
<comment type="caution">
    <text evidence="2">The sequence shown here is derived from an EMBL/GenBank/DDBJ whole genome shotgun (WGS) entry which is preliminary data.</text>
</comment>
<accession>A0A955RKJ1</accession>
<dbReference type="Pfam" id="PF00395">
    <property type="entry name" value="SLH"/>
    <property type="match status" value="3"/>
</dbReference>
<dbReference type="InterPro" id="IPR001119">
    <property type="entry name" value="SLH_dom"/>
</dbReference>
<name>A0A955RKJ1_9BACT</name>
<dbReference type="Pfam" id="PF00756">
    <property type="entry name" value="Esterase"/>
    <property type="match status" value="1"/>
</dbReference>
<dbReference type="InterPro" id="IPR000801">
    <property type="entry name" value="Esterase-like"/>
</dbReference>
<evidence type="ECO:0000259" key="1">
    <source>
        <dbReference type="PROSITE" id="PS51272"/>
    </source>
</evidence>
<evidence type="ECO:0000313" key="2">
    <source>
        <dbReference type="EMBL" id="MCA9385840.1"/>
    </source>
</evidence>
<feature type="domain" description="SLH" evidence="1">
    <location>
        <begin position="420"/>
        <end position="481"/>
    </location>
</feature>
<feature type="non-terminal residue" evidence="2">
    <location>
        <position position="1"/>
    </location>
</feature>
<dbReference type="Gene3D" id="3.40.50.1820">
    <property type="entry name" value="alpha/beta hydrolase"/>
    <property type="match status" value="1"/>
</dbReference>
<proteinExistence type="predicted"/>
<dbReference type="PANTHER" id="PTHR48098">
    <property type="entry name" value="ENTEROCHELIN ESTERASE-RELATED"/>
    <property type="match status" value="1"/>
</dbReference>
<organism evidence="2 3">
    <name type="scientific">Candidatus Dojkabacteria bacterium</name>
    <dbReference type="NCBI Taxonomy" id="2099670"/>
    <lineage>
        <taxon>Bacteria</taxon>
        <taxon>Candidatus Dojkabacteria</taxon>
    </lineage>
</organism>
<dbReference type="InterPro" id="IPR029058">
    <property type="entry name" value="AB_hydrolase_fold"/>
</dbReference>
<dbReference type="SUPFAM" id="SSF53474">
    <property type="entry name" value="alpha/beta-Hydrolases"/>
    <property type="match status" value="1"/>
</dbReference>
<feature type="domain" description="SLH" evidence="1">
    <location>
        <begin position="296"/>
        <end position="359"/>
    </location>
</feature>
<reference evidence="2" key="2">
    <citation type="journal article" date="2021" name="Microbiome">
        <title>Successional dynamics and alternative stable states in a saline activated sludge microbial community over 9 years.</title>
        <authorList>
            <person name="Wang Y."/>
            <person name="Ye J."/>
            <person name="Ju F."/>
            <person name="Liu L."/>
            <person name="Boyd J.A."/>
            <person name="Deng Y."/>
            <person name="Parks D.H."/>
            <person name="Jiang X."/>
            <person name="Yin X."/>
            <person name="Woodcroft B.J."/>
            <person name="Tyson G.W."/>
            <person name="Hugenholtz P."/>
            <person name="Polz M.F."/>
            <person name="Zhang T."/>
        </authorList>
    </citation>
    <scope>NUCLEOTIDE SEQUENCE</scope>
    <source>
        <strain evidence="2">HKST-UBA11</strain>
    </source>
</reference>